<comment type="subcellular location">
    <subcellularLocation>
        <location evidence="1">Cell membrane</location>
        <topology evidence="1">Multi-pass membrane protein</topology>
    </subcellularLocation>
</comment>
<evidence type="ECO:0000259" key="9">
    <source>
        <dbReference type="Pfam" id="PF12704"/>
    </source>
</evidence>
<evidence type="ECO:0000256" key="6">
    <source>
        <dbReference type="ARBA" id="ARBA00038076"/>
    </source>
</evidence>
<dbReference type="KEGG" id="bana:BARAN1_0838"/>
<dbReference type="InterPro" id="IPR025857">
    <property type="entry name" value="MacB_PCD"/>
</dbReference>
<feature type="transmembrane region" description="Helical" evidence="7">
    <location>
        <begin position="373"/>
        <end position="399"/>
    </location>
</feature>
<dbReference type="EMBL" id="LS483254">
    <property type="protein sequence ID" value="SQD92862.1"/>
    <property type="molecule type" value="Genomic_DNA"/>
</dbReference>
<evidence type="ECO:0000313" key="11">
    <source>
        <dbReference type="Proteomes" id="UP000249818"/>
    </source>
</evidence>
<feature type="domain" description="ABC3 transporter permease C-terminal" evidence="8">
    <location>
        <begin position="291"/>
        <end position="408"/>
    </location>
</feature>
<evidence type="ECO:0000256" key="3">
    <source>
        <dbReference type="ARBA" id="ARBA00022692"/>
    </source>
</evidence>
<comment type="similarity">
    <text evidence="6">Belongs to the ABC-4 integral membrane protein family.</text>
</comment>
<sequence length="416" mass="43218">MVRDFMALAGSSILHRRVRSWLTVIGVFIGITAVVALISIGLGLERTVSDEVAKVFGVDTFLLAPQRMSDAGRSNGLAQYTLDLEWLRTVDGVATAAAVRQRTAFVEGQAGPDGRVTQGFLPVLGLSPELITSFPSFIGPLELEPGGRLFGEDETLVAVLGRDVATRLHVEVGQTIVIAGDGDKPELTLTVIGIVAPSAEPSQQGFASGVSPSGDTIYVPYDTMDLLWGPANDVLTTLVRTEPGRDVDEVAARVQLELRARGSEVAAVTSSDISSAIGTVTSTVSAFLAGIAGISLLVGGVGVMNTMYTSVLERTKEIGIMKAVGAKNSHILSIFLIESGLMGLVGGIVGTLLGVGVSSLASAVIGRIFDVRVAVVVSPSLIVATLAGAFALGAVAGLWPAWRAAKLPVVDALRYE</sequence>
<gene>
    <name evidence="10" type="ORF">BARAN1_0838</name>
</gene>
<dbReference type="PANTHER" id="PTHR30572:SF4">
    <property type="entry name" value="ABC TRANSPORTER PERMEASE YTRF"/>
    <property type="match status" value="1"/>
</dbReference>
<evidence type="ECO:0000256" key="7">
    <source>
        <dbReference type="SAM" id="Phobius"/>
    </source>
</evidence>
<dbReference type="Proteomes" id="UP000249818">
    <property type="component" value="Chromosome BARAN1"/>
</dbReference>
<feature type="transmembrane region" description="Helical" evidence="7">
    <location>
        <begin position="284"/>
        <end position="308"/>
    </location>
</feature>
<dbReference type="AlphaFoldDB" id="A0A2X3KKE4"/>
<keyword evidence="4 7" id="KW-1133">Transmembrane helix</keyword>
<keyword evidence="2" id="KW-1003">Cell membrane</keyword>
<keyword evidence="5 7" id="KW-0472">Membrane</keyword>
<dbReference type="Pfam" id="PF12704">
    <property type="entry name" value="MacB_PCD"/>
    <property type="match status" value="1"/>
</dbReference>
<feature type="domain" description="MacB-like periplasmic core" evidence="9">
    <location>
        <begin position="20"/>
        <end position="255"/>
    </location>
</feature>
<protein>
    <submittedName>
        <fullName evidence="10">Putative ABC-type antimicrobial peptide transport system, permease component</fullName>
    </submittedName>
</protein>
<accession>A0A2X3KKE4</accession>
<evidence type="ECO:0000313" key="10">
    <source>
        <dbReference type="EMBL" id="SQD92862.1"/>
    </source>
</evidence>
<keyword evidence="3 7" id="KW-0812">Transmembrane</keyword>
<dbReference type="OrthoDB" id="9770036at2"/>
<evidence type="ECO:0000259" key="8">
    <source>
        <dbReference type="Pfam" id="PF02687"/>
    </source>
</evidence>
<evidence type="ECO:0000256" key="5">
    <source>
        <dbReference type="ARBA" id="ARBA00023136"/>
    </source>
</evidence>
<feature type="transmembrane region" description="Helical" evidence="7">
    <location>
        <begin position="21"/>
        <end position="44"/>
    </location>
</feature>
<dbReference type="RefSeq" id="WP_122031140.1">
    <property type="nucleotide sequence ID" value="NZ_LS483254.1"/>
</dbReference>
<feature type="transmembrane region" description="Helical" evidence="7">
    <location>
        <begin position="329"/>
        <end position="353"/>
    </location>
</feature>
<dbReference type="InterPro" id="IPR050250">
    <property type="entry name" value="Macrolide_Exporter_MacB"/>
</dbReference>
<proteinExistence type="inferred from homology"/>
<dbReference type="GO" id="GO:0022857">
    <property type="term" value="F:transmembrane transporter activity"/>
    <property type="evidence" value="ECO:0007669"/>
    <property type="project" value="TreeGrafter"/>
</dbReference>
<keyword evidence="11" id="KW-1185">Reference proteome</keyword>
<reference evidence="11" key="1">
    <citation type="submission" date="2018-05" db="EMBL/GenBank/DDBJ databases">
        <authorList>
            <person name="Hao L."/>
        </authorList>
    </citation>
    <scope>NUCLEOTIDE SEQUENCE [LARGE SCALE GENOMIC DNA]</scope>
</reference>
<evidence type="ECO:0000256" key="2">
    <source>
        <dbReference type="ARBA" id="ARBA00022475"/>
    </source>
</evidence>
<dbReference type="GO" id="GO:0005886">
    <property type="term" value="C:plasma membrane"/>
    <property type="evidence" value="ECO:0007669"/>
    <property type="project" value="UniProtKB-SubCell"/>
</dbReference>
<evidence type="ECO:0000256" key="4">
    <source>
        <dbReference type="ARBA" id="ARBA00022989"/>
    </source>
</evidence>
<evidence type="ECO:0000256" key="1">
    <source>
        <dbReference type="ARBA" id="ARBA00004651"/>
    </source>
</evidence>
<dbReference type="Pfam" id="PF02687">
    <property type="entry name" value="FtsX"/>
    <property type="match status" value="1"/>
</dbReference>
<name>A0A2X3KKE4_9BACT</name>
<organism evidence="10 11">
    <name type="scientific">Candidatus Bipolaricaulis anaerobius</name>
    <dbReference type="NCBI Taxonomy" id="2026885"/>
    <lineage>
        <taxon>Bacteria</taxon>
        <taxon>Candidatus Bipolaricaulota</taxon>
        <taxon>Candidatus Bipolaricaulia</taxon>
        <taxon>Candidatus Bipolaricaulales</taxon>
        <taxon>Candidatus Bipolaricaulaceae</taxon>
        <taxon>Candidatus Bipolaricaulis</taxon>
    </lineage>
</organism>
<dbReference type="InterPro" id="IPR003838">
    <property type="entry name" value="ABC3_permease_C"/>
</dbReference>
<dbReference type="PANTHER" id="PTHR30572">
    <property type="entry name" value="MEMBRANE COMPONENT OF TRANSPORTER-RELATED"/>
    <property type="match status" value="1"/>
</dbReference>